<dbReference type="KEGG" id="snep:Enr13x_09310"/>
<organism evidence="2 3">
    <name type="scientific">Stieleria neptunia</name>
    <dbReference type="NCBI Taxonomy" id="2527979"/>
    <lineage>
        <taxon>Bacteria</taxon>
        <taxon>Pseudomonadati</taxon>
        <taxon>Planctomycetota</taxon>
        <taxon>Planctomycetia</taxon>
        <taxon>Pirellulales</taxon>
        <taxon>Pirellulaceae</taxon>
        <taxon>Stieleria</taxon>
    </lineage>
</organism>
<dbReference type="EMBL" id="CP037423">
    <property type="protein sequence ID" value="QDV41093.1"/>
    <property type="molecule type" value="Genomic_DNA"/>
</dbReference>
<gene>
    <name evidence="2" type="ORF">Enr13x_09310</name>
</gene>
<keyword evidence="1" id="KW-0472">Membrane</keyword>
<keyword evidence="3" id="KW-1185">Reference proteome</keyword>
<keyword evidence="1" id="KW-0812">Transmembrane</keyword>
<evidence type="ECO:0000313" key="3">
    <source>
        <dbReference type="Proteomes" id="UP000319004"/>
    </source>
</evidence>
<name>A0A518HJS8_9BACT</name>
<reference evidence="2 3" key="1">
    <citation type="submission" date="2019-03" db="EMBL/GenBank/DDBJ databases">
        <title>Deep-cultivation of Planctomycetes and their phenomic and genomic characterization uncovers novel biology.</title>
        <authorList>
            <person name="Wiegand S."/>
            <person name="Jogler M."/>
            <person name="Boedeker C."/>
            <person name="Pinto D."/>
            <person name="Vollmers J."/>
            <person name="Rivas-Marin E."/>
            <person name="Kohn T."/>
            <person name="Peeters S.H."/>
            <person name="Heuer A."/>
            <person name="Rast P."/>
            <person name="Oberbeckmann S."/>
            <person name="Bunk B."/>
            <person name="Jeske O."/>
            <person name="Meyerdierks A."/>
            <person name="Storesund J.E."/>
            <person name="Kallscheuer N."/>
            <person name="Luecker S."/>
            <person name="Lage O.M."/>
            <person name="Pohl T."/>
            <person name="Merkel B.J."/>
            <person name="Hornburger P."/>
            <person name="Mueller R.-W."/>
            <person name="Bruemmer F."/>
            <person name="Labrenz M."/>
            <person name="Spormann A.M."/>
            <person name="Op den Camp H."/>
            <person name="Overmann J."/>
            <person name="Amann R."/>
            <person name="Jetten M.S.M."/>
            <person name="Mascher T."/>
            <person name="Medema M.H."/>
            <person name="Devos D.P."/>
            <person name="Kaster A.-K."/>
            <person name="Ovreas L."/>
            <person name="Rohde M."/>
            <person name="Galperin M.Y."/>
            <person name="Jogler C."/>
        </authorList>
    </citation>
    <scope>NUCLEOTIDE SEQUENCE [LARGE SCALE GENOMIC DNA]</scope>
    <source>
        <strain evidence="2 3">Enr13</strain>
    </source>
</reference>
<dbReference type="AlphaFoldDB" id="A0A518HJS8"/>
<keyword evidence="1" id="KW-1133">Transmembrane helix</keyword>
<proteinExistence type="predicted"/>
<dbReference type="Proteomes" id="UP000319004">
    <property type="component" value="Chromosome"/>
</dbReference>
<accession>A0A518HJS8</accession>
<protein>
    <submittedName>
        <fullName evidence="2">Uncharacterized protein</fullName>
    </submittedName>
</protein>
<feature type="transmembrane region" description="Helical" evidence="1">
    <location>
        <begin position="43"/>
        <end position="64"/>
    </location>
</feature>
<evidence type="ECO:0000256" key="1">
    <source>
        <dbReference type="SAM" id="Phobius"/>
    </source>
</evidence>
<sequence>MVSYPKWLPESRRPVILNVPRKNRDSRRQSVMTDLLGRLFERLTLSVGGYIVALPTSGFFARLIDAA</sequence>
<evidence type="ECO:0000313" key="2">
    <source>
        <dbReference type="EMBL" id="QDV41093.1"/>
    </source>
</evidence>